<reference evidence="4 5" key="1">
    <citation type="submission" date="2019-04" db="EMBL/GenBank/DDBJ databases">
        <title>Friends and foes A comparative genomics study of 23 Aspergillus species from section Flavi.</title>
        <authorList>
            <consortium name="DOE Joint Genome Institute"/>
            <person name="Kjaerbolling I."/>
            <person name="Vesth T."/>
            <person name="Frisvad J.C."/>
            <person name="Nybo J.L."/>
            <person name="Theobald S."/>
            <person name="Kildgaard S."/>
            <person name="Isbrandt T."/>
            <person name="Kuo A."/>
            <person name="Sato A."/>
            <person name="Lyhne E.K."/>
            <person name="Kogle M.E."/>
            <person name="Wiebenga A."/>
            <person name="Kun R.S."/>
            <person name="Lubbers R.J."/>
            <person name="Makela M.R."/>
            <person name="Barry K."/>
            <person name="Chovatia M."/>
            <person name="Clum A."/>
            <person name="Daum C."/>
            <person name="Haridas S."/>
            <person name="He G."/>
            <person name="LaButti K."/>
            <person name="Lipzen A."/>
            <person name="Mondo S."/>
            <person name="Riley R."/>
            <person name="Salamov A."/>
            <person name="Simmons B.A."/>
            <person name="Magnuson J.K."/>
            <person name="Henrissat B."/>
            <person name="Mortensen U.H."/>
            <person name="Larsen T.O."/>
            <person name="Devries R.P."/>
            <person name="Grigoriev I.V."/>
            <person name="Machida M."/>
            <person name="Baker S.E."/>
            <person name="Andersen M.R."/>
        </authorList>
    </citation>
    <scope>NUCLEOTIDE SEQUENCE [LARGE SCALE GENOMIC DNA]</scope>
    <source>
        <strain evidence="4 5">IBT 18842</strain>
    </source>
</reference>
<proteinExistence type="predicted"/>
<feature type="repeat" description="ANK" evidence="3">
    <location>
        <begin position="195"/>
        <end position="227"/>
    </location>
</feature>
<evidence type="ECO:0000256" key="1">
    <source>
        <dbReference type="ARBA" id="ARBA00022737"/>
    </source>
</evidence>
<protein>
    <submittedName>
        <fullName evidence="4">Ankyrin repeat-containing domain protein</fullName>
    </submittedName>
</protein>
<name>A0A5N6TYX7_ASPAV</name>
<evidence type="ECO:0000256" key="3">
    <source>
        <dbReference type="PROSITE-ProRule" id="PRU00023"/>
    </source>
</evidence>
<dbReference type="PROSITE" id="PS50088">
    <property type="entry name" value="ANK_REPEAT"/>
    <property type="match status" value="1"/>
</dbReference>
<dbReference type="SUPFAM" id="SSF48403">
    <property type="entry name" value="Ankyrin repeat"/>
    <property type="match status" value="1"/>
</dbReference>
<evidence type="ECO:0000256" key="2">
    <source>
        <dbReference type="ARBA" id="ARBA00023043"/>
    </source>
</evidence>
<dbReference type="Proteomes" id="UP000325780">
    <property type="component" value="Unassembled WGS sequence"/>
</dbReference>
<dbReference type="PANTHER" id="PTHR24189">
    <property type="entry name" value="MYOTROPHIN"/>
    <property type="match status" value="1"/>
</dbReference>
<dbReference type="SMART" id="SM00248">
    <property type="entry name" value="ANK"/>
    <property type="match status" value="4"/>
</dbReference>
<dbReference type="AlphaFoldDB" id="A0A5N6TYX7"/>
<organism evidence="4 5">
    <name type="scientific">Aspergillus avenaceus</name>
    <dbReference type="NCBI Taxonomy" id="36643"/>
    <lineage>
        <taxon>Eukaryota</taxon>
        <taxon>Fungi</taxon>
        <taxon>Dikarya</taxon>
        <taxon>Ascomycota</taxon>
        <taxon>Pezizomycotina</taxon>
        <taxon>Eurotiomycetes</taxon>
        <taxon>Eurotiomycetidae</taxon>
        <taxon>Eurotiales</taxon>
        <taxon>Aspergillaceae</taxon>
        <taxon>Aspergillus</taxon>
        <taxon>Aspergillus subgen. Circumdati</taxon>
    </lineage>
</organism>
<keyword evidence="5" id="KW-1185">Reference proteome</keyword>
<accession>A0A5N6TYX7</accession>
<dbReference type="Gene3D" id="1.25.40.20">
    <property type="entry name" value="Ankyrin repeat-containing domain"/>
    <property type="match status" value="2"/>
</dbReference>
<evidence type="ECO:0000313" key="4">
    <source>
        <dbReference type="EMBL" id="KAE8151547.1"/>
    </source>
</evidence>
<evidence type="ECO:0000313" key="5">
    <source>
        <dbReference type="Proteomes" id="UP000325780"/>
    </source>
</evidence>
<keyword evidence="2 3" id="KW-0040">ANK repeat</keyword>
<dbReference type="InterPro" id="IPR050745">
    <property type="entry name" value="Multifunctional_regulatory"/>
</dbReference>
<dbReference type="Pfam" id="PF12796">
    <property type="entry name" value="Ank_2"/>
    <property type="match status" value="1"/>
</dbReference>
<keyword evidence="1" id="KW-0677">Repeat</keyword>
<sequence>MEQDDVFVEAFLDACFDGELSKVQEAIASGLLTVENLDEGLSLATDSAHPDIVAALFTAGARITDYTVDFLTGSNGKQHPSVVRHFLDNGLDANGSFSNGEPLIGLISDPACVRELLSRGADPNRCGPRGVSPLVRTIVSSRGENISCLELLLAHGAQLKSSLLFSAVGSRVPQGEPVTKFLLDKGLDPNTTDAKWGTPLHLAIHSCKPNIVKLLLDAGADPAGVSNGTEFPGETPLQVAESVEDTDLRKRLLGILRSRTA</sequence>
<dbReference type="OrthoDB" id="341259at2759"/>
<dbReference type="InterPro" id="IPR036770">
    <property type="entry name" value="Ankyrin_rpt-contain_sf"/>
</dbReference>
<dbReference type="EMBL" id="ML742069">
    <property type="protein sequence ID" value="KAE8151547.1"/>
    <property type="molecule type" value="Genomic_DNA"/>
</dbReference>
<dbReference type="PANTHER" id="PTHR24189:SF50">
    <property type="entry name" value="ANKYRIN REPEAT AND SOCS BOX PROTEIN 2"/>
    <property type="match status" value="1"/>
</dbReference>
<gene>
    <name evidence="4" type="ORF">BDV25DRAFT_138783</name>
</gene>
<dbReference type="PROSITE" id="PS50297">
    <property type="entry name" value="ANK_REP_REGION"/>
    <property type="match status" value="1"/>
</dbReference>
<dbReference type="InterPro" id="IPR002110">
    <property type="entry name" value="Ankyrin_rpt"/>
</dbReference>